<evidence type="ECO:0000256" key="2">
    <source>
        <dbReference type="ARBA" id="ARBA00022801"/>
    </source>
</evidence>
<gene>
    <name evidence="5" type="ORF">COCC4DRAFT_60059</name>
</gene>
<dbReference type="Proteomes" id="UP000012338">
    <property type="component" value="Unassembled WGS sequence"/>
</dbReference>
<keyword evidence="1" id="KW-0547">Nucleotide-binding</keyword>
<evidence type="ECO:0000256" key="3">
    <source>
        <dbReference type="ARBA" id="ARBA00022840"/>
    </source>
</evidence>
<feature type="domain" description="SNF2 N-terminal" evidence="4">
    <location>
        <begin position="1"/>
        <end position="139"/>
    </location>
</feature>
<dbReference type="InterPro" id="IPR027417">
    <property type="entry name" value="P-loop_NTPase"/>
</dbReference>
<name>N4X263_COCH4</name>
<dbReference type="EMBL" id="KB733453">
    <property type="protein sequence ID" value="ENI05790.1"/>
    <property type="molecule type" value="Genomic_DNA"/>
</dbReference>
<evidence type="ECO:0000259" key="4">
    <source>
        <dbReference type="Pfam" id="PF00176"/>
    </source>
</evidence>
<protein>
    <recommendedName>
        <fullName evidence="4">SNF2 N-terminal domain-containing protein</fullName>
    </recommendedName>
</protein>
<reference evidence="5 6" key="1">
    <citation type="journal article" date="2012" name="PLoS Pathog.">
        <title>Diverse lifestyles and strategies of plant pathogenesis encoded in the genomes of eighteen Dothideomycetes fungi.</title>
        <authorList>
            <person name="Ohm R.A."/>
            <person name="Feau N."/>
            <person name="Henrissat B."/>
            <person name="Schoch C.L."/>
            <person name="Horwitz B.A."/>
            <person name="Barry K.W."/>
            <person name="Condon B.J."/>
            <person name="Copeland A.C."/>
            <person name="Dhillon B."/>
            <person name="Glaser F."/>
            <person name="Hesse C.N."/>
            <person name="Kosti I."/>
            <person name="LaButti K."/>
            <person name="Lindquist E.A."/>
            <person name="Lucas S."/>
            <person name="Salamov A.A."/>
            <person name="Bradshaw R.E."/>
            <person name="Ciuffetti L."/>
            <person name="Hamelin R.C."/>
            <person name="Kema G.H.J."/>
            <person name="Lawrence C."/>
            <person name="Scott J.A."/>
            <person name="Spatafora J.W."/>
            <person name="Turgeon B.G."/>
            <person name="de Wit P.J.G.M."/>
            <person name="Zhong S."/>
            <person name="Goodwin S.B."/>
            <person name="Grigoriev I.V."/>
        </authorList>
    </citation>
    <scope>NUCLEOTIDE SEQUENCE [LARGE SCALE GENOMIC DNA]</scope>
    <source>
        <strain evidence="6">C4 / ATCC 48331 / race T</strain>
    </source>
</reference>
<accession>N4X263</accession>
<evidence type="ECO:0000313" key="5">
    <source>
        <dbReference type="EMBL" id="ENI05790.1"/>
    </source>
</evidence>
<dbReference type="GO" id="GO:0005634">
    <property type="term" value="C:nucleus"/>
    <property type="evidence" value="ECO:0007669"/>
    <property type="project" value="TreeGrafter"/>
</dbReference>
<dbReference type="InterPro" id="IPR038718">
    <property type="entry name" value="SNF2-like_sf"/>
</dbReference>
<reference evidence="6" key="2">
    <citation type="journal article" date="2013" name="PLoS Genet.">
        <title>Comparative genome structure, secondary metabolite, and effector coding capacity across Cochliobolus pathogens.</title>
        <authorList>
            <person name="Condon B.J."/>
            <person name="Leng Y."/>
            <person name="Wu D."/>
            <person name="Bushley K.E."/>
            <person name="Ohm R.A."/>
            <person name="Otillar R."/>
            <person name="Martin J."/>
            <person name="Schackwitz W."/>
            <person name="Grimwood J."/>
            <person name="MohdZainudin N."/>
            <person name="Xue C."/>
            <person name="Wang R."/>
            <person name="Manning V.A."/>
            <person name="Dhillon B."/>
            <person name="Tu Z.J."/>
            <person name="Steffenson B.J."/>
            <person name="Salamov A."/>
            <person name="Sun H."/>
            <person name="Lowry S."/>
            <person name="LaButti K."/>
            <person name="Han J."/>
            <person name="Copeland A."/>
            <person name="Lindquist E."/>
            <person name="Barry K."/>
            <person name="Schmutz J."/>
            <person name="Baker S.E."/>
            <person name="Ciuffetti L.M."/>
            <person name="Grigoriev I.V."/>
            <person name="Zhong S."/>
            <person name="Turgeon B.G."/>
        </authorList>
    </citation>
    <scope>NUCLEOTIDE SEQUENCE [LARGE SCALE GENOMIC DNA]</scope>
    <source>
        <strain evidence="6">C4 / ATCC 48331 / race T</strain>
    </source>
</reference>
<dbReference type="GO" id="GO:0008094">
    <property type="term" value="F:ATP-dependent activity, acting on DNA"/>
    <property type="evidence" value="ECO:0007669"/>
    <property type="project" value="TreeGrafter"/>
</dbReference>
<dbReference type="InterPro" id="IPR050628">
    <property type="entry name" value="SNF2_RAD54_helicase_TF"/>
</dbReference>
<dbReference type="Gene3D" id="3.40.50.10810">
    <property type="entry name" value="Tandem AAA-ATPase domain"/>
    <property type="match status" value="1"/>
</dbReference>
<dbReference type="PANTHER" id="PTHR45626">
    <property type="entry name" value="TRANSCRIPTION TERMINATION FACTOR 2-RELATED"/>
    <property type="match status" value="1"/>
</dbReference>
<dbReference type="InterPro" id="IPR000330">
    <property type="entry name" value="SNF2_N"/>
</dbReference>
<keyword evidence="6" id="KW-1185">Reference proteome</keyword>
<sequence length="327" mass="36180">MALGKTTKTISLIITDRALGRSTKDATKAALILAPVSVMSNWSNTDAESYQPGTRAPCHVLAWTKKGSPSRPRLLRITMWSLLRTSLYRLIGIRKSPLPCLVSQAPFSIKWRRVIMDEAHNILLGNPKAKKTLAISNLMGSVRDGVLQAHRLSTTPQKYLYTQVPLSCVSQASLDCLFSDVFPQRHHASPLTQGSSRSFKLLMSDICLPSQERNVVDRPGDYTAPPFPNPPQHTFTSSPETTTLLASLSVCSQDLNLIAANQVIPADSWWAPAIERIRPLIACIGWARRVRRGVFGSWERVLGISGEKRRLAGMAFAEKEGVKRGIW</sequence>
<proteinExistence type="predicted"/>
<dbReference type="GO" id="GO:0005524">
    <property type="term" value="F:ATP binding"/>
    <property type="evidence" value="ECO:0007669"/>
    <property type="project" value="UniProtKB-KW"/>
</dbReference>
<keyword evidence="2" id="KW-0378">Hydrolase</keyword>
<dbReference type="AlphaFoldDB" id="N4X263"/>
<dbReference type="OrthoDB" id="448448at2759"/>
<dbReference type="PANTHER" id="PTHR45626:SF11">
    <property type="entry name" value="FAMILY HELICASE, PUTATIVE (AFU_ORTHOLOGUE AFUA_5G06590)-RELATED"/>
    <property type="match status" value="1"/>
</dbReference>
<dbReference type="GO" id="GO:0006281">
    <property type="term" value="P:DNA repair"/>
    <property type="evidence" value="ECO:0007669"/>
    <property type="project" value="TreeGrafter"/>
</dbReference>
<evidence type="ECO:0000313" key="6">
    <source>
        <dbReference type="Proteomes" id="UP000012338"/>
    </source>
</evidence>
<dbReference type="Pfam" id="PF00176">
    <property type="entry name" value="SNF2-rel_dom"/>
    <property type="match status" value="1"/>
</dbReference>
<keyword evidence="3" id="KW-0067">ATP-binding</keyword>
<dbReference type="HOGENOM" id="CLU_849937_0_0_1"/>
<dbReference type="SUPFAM" id="SSF52540">
    <property type="entry name" value="P-loop containing nucleoside triphosphate hydrolases"/>
    <property type="match status" value="1"/>
</dbReference>
<dbReference type="GO" id="GO:0016787">
    <property type="term" value="F:hydrolase activity"/>
    <property type="evidence" value="ECO:0007669"/>
    <property type="project" value="UniProtKB-KW"/>
</dbReference>
<organism evidence="5 6">
    <name type="scientific">Cochliobolus heterostrophus (strain C4 / ATCC 48331 / race T)</name>
    <name type="common">Southern corn leaf blight fungus</name>
    <name type="synonym">Bipolaris maydis</name>
    <dbReference type="NCBI Taxonomy" id="665024"/>
    <lineage>
        <taxon>Eukaryota</taxon>
        <taxon>Fungi</taxon>
        <taxon>Dikarya</taxon>
        <taxon>Ascomycota</taxon>
        <taxon>Pezizomycotina</taxon>
        <taxon>Dothideomycetes</taxon>
        <taxon>Pleosporomycetidae</taxon>
        <taxon>Pleosporales</taxon>
        <taxon>Pleosporineae</taxon>
        <taxon>Pleosporaceae</taxon>
        <taxon>Bipolaris</taxon>
    </lineage>
</organism>
<evidence type="ECO:0000256" key="1">
    <source>
        <dbReference type="ARBA" id="ARBA00022741"/>
    </source>
</evidence>